<accession>A0ACD5Z996</accession>
<sequence length="413" mass="45755">MDETEATVLPDDLVREILLRVPTDDVAALFRCAATCKQWRTVIADLSFLRHHWPENVCHLASLLGFFDKRFHKVADSLSFFPISQGSVLGAGRRPLSSFVKSGAPPGHILDSAVPLAARGGLLLVRLAAARDSTHLAVCDLLTGTCDMLSLLEFRISRCACAILAREDCCSLDGKDGRTPLAGYSTIFKVLAMVIGSNDQDCNLYTFSSSKPEWSEPRKCFDEVWQQRNTFALRILPGTNKVTVCRGVAHWLGSYSTDQWNSPCYFTFNVNVRTGQISLTELSIPANELDARNCFGLMLSLTLDGRLSLFQLQKEGLRLNTWTQGNGGCWQRTRVIELKPQNQEWTPVSVAILSREKSGALFIADVYGRVQRADPETGVMEDVTAGVFHRSLGIIPVPIEIDWPALFMSRLAV</sequence>
<keyword evidence="2" id="KW-1185">Reference proteome</keyword>
<evidence type="ECO:0000313" key="1">
    <source>
        <dbReference type="EnsemblPlants" id="AVESA.00010b.r2.6CG1127570.1.CDS.1"/>
    </source>
</evidence>
<reference evidence="1" key="1">
    <citation type="submission" date="2021-05" db="EMBL/GenBank/DDBJ databases">
        <authorList>
            <person name="Scholz U."/>
            <person name="Mascher M."/>
            <person name="Fiebig A."/>
        </authorList>
    </citation>
    <scope>NUCLEOTIDE SEQUENCE [LARGE SCALE GENOMIC DNA]</scope>
</reference>
<organism evidence="1 2">
    <name type="scientific">Avena sativa</name>
    <name type="common">Oat</name>
    <dbReference type="NCBI Taxonomy" id="4498"/>
    <lineage>
        <taxon>Eukaryota</taxon>
        <taxon>Viridiplantae</taxon>
        <taxon>Streptophyta</taxon>
        <taxon>Embryophyta</taxon>
        <taxon>Tracheophyta</taxon>
        <taxon>Spermatophyta</taxon>
        <taxon>Magnoliopsida</taxon>
        <taxon>Liliopsida</taxon>
        <taxon>Poales</taxon>
        <taxon>Poaceae</taxon>
        <taxon>BOP clade</taxon>
        <taxon>Pooideae</taxon>
        <taxon>Poodae</taxon>
        <taxon>Poeae</taxon>
        <taxon>Poeae Chloroplast Group 1 (Aveneae type)</taxon>
        <taxon>Aveninae</taxon>
        <taxon>Avena</taxon>
    </lineage>
</organism>
<reference evidence="1" key="2">
    <citation type="submission" date="2025-09" db="UniProtKB">
        <authorList>
            <consortium name="EnsemblPlants"/>
        </authorList>
    </citation>
    <scope>IDENTIFICATION</scope>
</reference>
<name>A0ACD5Z996_AVESA</name>
<protein>
    <submittedName>
        <fullName evidence="1">Uncharacterized protein</fullName>
    </submittedName>
</protein>
<dbReference type="Proteomes" id="UP001732700">
    <property type="component" value="Chromosome 6C"/>
</dbReference>
<dbReference type="EnsemblPlants" id="AVESA.00010b.r2.6CG1127570.1">
    <property type="protein sequence ID" value="AVESA.00010b.r2.6CG1127570.1.CDS.1"/>
    <property type="gene ID" value="AVESA.00010b.r2.6CG1127570"/>
</dbReference>
<evidence type="ECO:0000313" key="2">
    <source>
        <dbReference type="Proteomes" id="UP001732700"/>
    </source>
</evidence>
<proteinExistence type="predicted"/>